<dbReference type="PANTHER" id="PTHR22916:SF3">
    <property type="entry name" value="UDP-GLCNAC:BETAGAL BETA-1,3-N-ACETYLGLUCOSAMINYLTRANSFERASE-LIKE PROTEIN 1"/>
    <property type="match status" value="1"/>
</dbReference>
<reference evidence="3" key="1">
    <citation type="journal article" date="2019" name="Int. J. Syst. Evol. Microbiol.">
        <title>The Global Catalogue of Microorganisms (GCM) 10K type strain sequencing project: providing services to taxonomists for standard genome sequencing and annotation.</title>
        <authorList>
            <consortium name="The Broad Institute Genomics Platform"/>
            <consortium name="The Broad Institute Genome Sequencing Center for Infectious Disease"/>
            <person name="Wu L."/>
            <person name="Ma J."/>
        </authorList>
    </citation>
    <scope>NUCLEOTIDE SEQUENCE [LARGE SCALE GENOMIC DNA]</scope>
    <source>
        <strain evidence="3">CGMCC-1.15741</strain>
    </source>
</reference>
<keyword evidence="3" id="KW-1185">Reference proteome</keyword>
<dbReference type="InterPro" id="IPR029044">
    <property type="entry name" value="Nucleotide-diphossugar_trans"/>
</dbReference>
<dbReference type="InterPro" id="IPR001173">
    <property type="entry name" value="Glyco_trans_2-like"/>
</dbReference>
<accession>A0ABW1SEF8</accession>
<feature type="domain" description="Glycosyltransferase 2-like" evidence="1">
    <location>
        <begin position="1049"/>
        <end position="1178"/>
    </location>
</feature>
<proteinExistence type="predicted"/>
<organism evidence="2 3">
    <name type="scientific">Ponticaulis profundi</name>
    <dbReference type="NCBI Taxonomy" id="2665222"/>
    <lineage>
        <taxon>Bacteria</taxon>
        <taxon>Pseudomonadati</taxon>
        <taxon>Pseudomonadota</taxon>
        <taxon>Alphaproteobacteria</taxon>
        <taxon>Hyphomonadales</taxon>
        <taxon>Hyphomonadaceae</taxon>
        <taxon>Ponticaulis</taxon>
    </lineage>
</organism>
<evidence type="ECO:0000313" key="3">
    <source>
        <dbReference type="Proteomes" id="UP001596303"/>
    </source>
</evidence>
<dbReference type="PANTHER" id="PTHR22916">
    <property type="entry name" value="GLYCOSYLTRANSFERASE"/>
    <property type="match status" value="1"/>
</dbReference>
<protein>
    <submittedName>
        <fullName evidence="2">Glycosyltransferase family 2 protein</fullName>
    </submittedName>
</protein>
<name>A0ABW1SEF8_9PROT</name>
<dbReference type="CDD" id="cd00761">
    <property type="entry name" value="Glyco_tranf_GTA_type"/>
    <property type="match status" value="1"/>
</dbReference>
<dbReference type="EMBL" id="JBHSSW010000066">
    <property type="protein sequence ID" value="MFC6199703.1"/>
    <property type="molecule type" value="Genomic_DNA"/>
</dbReference>
<dbReference type="Gene3D" id="3.90.550.10">
    <property type="entry name" value="Spore Coat Polysaccharide Biosynthesis Protein SpsA, Chain A"/>
    <property type="match status" value="1"/>
</dbReference>
<gene>
    <name evidence="2" type="ORF">ACFQDM_16610</name>
</gene>
<evidence type="ECO:0000259" key="1">
    <source>
        <dbReference type="Pfam" id="PF00535"/>
    </source>
</evidence>
<dbReference type="RefSeq" id="WP_377381030.1">
    <property type="nucleotide sequence ID" value="NZ_JBHSSW010000066.1"/>
</dbReference>
<evidence type="ECO:0000313" key="2">
    <source>
        <dbReference type="EMBL" id="MFC6199703.1"/>
    </source>
</evidence>
<sequence length="1292" mass="145596">MTTEQLLQTDRSSPESKTSRDFIRDVFALLLGRIPPENIIEERLSQSNFEVAKRCITAPEFSEKALARYLTREFEKKQASSITFEASFINLAVQTLLQQEYIKSVPSNHDETLSWLDAFELFLYTLHINSPTFLAEETPDHENIRLYFQSLDIREKVDRYVASGDFVRAYLASSRAVKAGLRSLLERQFLSAILLGVNFHTLYKLRDPAHTAIGKHLEYLFSEQFSEKDYGSEPAITALSSEIVSFFLLPDTFKNALLSVRSSSDFPITTAVTSLIEETNENIQKPITLIDQSEKGRLCILSRNKEKSIDQSLISLDREVIHHRYDTPEELEQLPEEPGELKILLNEVQGDELQFSPLELDIVDVLCDWNPAVQFRAENEIYEIRGFDFETIEISGPATDPIAVATKKSKDDFEYIHLRDSLTSTQNDYLNELDSTTLLVRTQSREQKYQEQEAPQEAPQEALGAITVLNIDLRTNKETDHPQVRSTHYCTLGTLPVLNFVYLDIENGNSCEDVLKMINRHQLDAGTPVLLLTDDFQYAPDYAEALTLQFLRFGGMQPLSLRRLEFNTDAKLELRSSTSIRDSFASPLSCSIAPLHIVLEALQAQSEIPVSDTLLISKNGQITWSNPADILIGDGLPLIDRIIVEPYSLQRIHSARNNSIRELRNSDRVAGLLATSLAHRSADKARLVLLNQLVDATSADGNDLKEKIEAVLKDEQIDKFSELMNYGHGEQVCEFVVSCFRSPEVLTVLSLTAFSNLINLVQAAALQQVISNIAKVHAWQIVSKEPRKITSLYTLFASGLTQEDFYSVCSASIVRAFEGRLNTRRCIRLLDVFTRFASPEVVKLTALLIDEMAPDFLKKNENTHMLLGRALLGNYTELVFPNSGVDLEALAKAVSPKSKVIEAVACGDREQLLRLLRGYSESGTPLRDLIEWLRPYTFEVSQLNITAVDWRYNIYSSAPNVMRMACILRDKNVITYLLPEIDDPELQVIANAAIGNLDELNSYYAKNAKNLGLSSLSFKGENNVELFRHFSSQATGTRLDTPSGSPLVSVVMTVFDPDLDLLDLAIQSVLNQTVEDIELFLIDDLSEPGIGSKIADLASIDARIRYFAFPSNCGPYVGRNFAIDRAKGKFIAIQDGDDYSHPQRLEKQLSLFDQYKFLQGCASNHIRFDANALPQMEHGFSLLGDGTMSSVFRRTVFDEIGGFIPSRSRGDVEFRERLKGVYGPAAFYQISEPLIFCNSTPSTLSHTINRQKREHLQELRVNLSRRSWDYTQDIPTPLHDLAIPFGLRAKTN</sequence>
<comment type="caution">
    <text evidence="2">The sequence shown here is derived from an EMBL/GenBank/DDBJ whole genome shotgun (WGS) entry which is preliminary data.</text>
</comment>
<dbReference type="SUPFAM" id="SSF53448">
    <property type="entry name" value="Nucleotide-diphospho-sugar transferases"/>
    <property type="match status" value="1"/>
</dbReference>
<dbReference type="Proteomes" id="UP001596303">
    <property type="component" value="Unassembled WGS sequence"/>
</dbReference>
<dbReference type="Pfam" id="PF00535">
    <property type="entry name" value="Glycos_transf_2"/>
    <property type="match status" value="1"/>
</dbReference>